<keyword evidence="9" id="KW-1185">Reference proteome</keyword>
<feature type="transmembrane region" description="Helical" evidence="6">
    <location>
        <begin position="350"/>
        <end position="369"/>
    </location>
</feature>
<dbReference type="AlphaFoldDB" id="A0A1D2MW22"/>
<dbReference type="PROSITE" id="PS50850">
    <property type="entry name" value="MFS"/>
    <property type="match status" value="1"/>
</dbReference>
<feature type="transmembrane region" description="Helical" evidence="6">
    <location>
        <begin position="312"/>
        <end position="330"/>
    </location>
</feature>
<dbReference type="Pfam" id="PF00083">
    <property type="entry name" value="Sugar_tr"/>
    <property type="match status" value="2"/>
</dbReference>
<feature type="transmembrane region" description="Helical" evidence="6">
    <location>
        <begin position="410"/>
        <end position="427"/>
    </location>
</feature>
<feature type="transmembrane region" description="Helical" evidence="6">
    <location>
        <begin position="186"/>
        <end position="206"/>
    </location>
</feature>
<evidence type="ECO:0000256" key="1">
    <source>
        <dbReference type="ARBA" id="ARBA00004141"/>
    </source>
</evidence>
<dbReference type="PANTHER" id="PTHR48021:SF1">
    <property type="entry name" value="GH07001P-RELATED"/>
    <property type="match status" value="1"/>
</dbReference>
<dbReference type="InterPro" id="IPR005828">
    <property type="entry name" value="MFS_sugar_transport-like"/>
</dbReference>
<dbReference type="SUPFAM" id="SSF103473">
    <property type="entry name" value="MFS general substrate transporter"/>
    <property type="match status" value="1"/>
</dbReference>
<dbReference type="STRING" id="48709.A0A1D2MW22"/>
<evidence type="ECO:0000256" key="4">
    <source>
        <dbReference type="ARBA" id="ARBA00023136"/>
    </source>
</evidence>
<reference evidence="8 9" key="1">
    <citation type="journal article" date="2016" name="Genome Biol. Evol.">
        <title>Gene Family Evolution Reflects Adaptation to Soil Environmental Stressors in the Genome of the Collembolan Orchesella cincta.</title>
        <authorList>
            <person name="Faddeeva-Vakhrusheva A."/>
            <person name="Derks M.F."/>
            <person name="Anvar S.Y."/>
            <person name="Agamennone V."/>
            <person name="Suring W."/>
            <person name="Smit S."/>
            <person name="van Straalen N.M."/>
            <person name="Roelofs D."/>
        </authorList>
    </citation>
    <scope>NUCLEOTIDE SEQUENCE [LARGE SCALE GENOMIC DNA]</scope>
    <source>
        <tissue evidence="8">Mixed pool</tissue>
    </source>
</reference>
<feature type="region of interest" description="Disordered" evidence="5">
    <location>
        <begin position="524"/>
        <end position="551"/>
    </location>
</feature>
<dbReference type="PANTHER" id="PTHR48021">
    <property type="match status" value="1"/>
</dbReference>
<accession>A0A1D2MW22</accession>
<comment type="caution">
    <text evidence="8">The sequence shown here is derived from an EMBL/GenBank/DDBJ whole genome shotgun (WGS) entry which is preliminary data.</text>
</comment>
<comment type="subcellular location">
    <subcellularLocation>
        <location evidence="1">Membrane</location>
        <topology evidence="1">Multi-pass membrane protein</topology>
    </subcellularLocation>
</comment>
<dbReference type="OrthoDB" id="4142200at2759"/>
<feature type="transmembrane region" description="Helical" evidence="6">
    <location>
        <begin position="69"/>
        <end position="88"/>
    </location>
</feature>
<feature type="domain" description="Major facilitator superfamily (MFS) profile" evidence="7">
    <location>
        <begin position="27"/>
        <end position="485"/>
    </location>
</feature>
<evidence type="ECO:0000256" key="3">
    <source>
        <dbReference type="ARBA" id="ARBA00022989"/>
    </source>
</evidence>
<dbReference type="Proteomes" id="UP000094527">
    <property type="component" value="Unassembled WGS sequence"/>
</dbReference>
<feature type="transmembrane region" description="Helical" evidence="6">
    <location>
        <begin position="29"/>
        <end position="49"/>
    </location>
</feature>
<dbReference type="Gene3D" id="1.20.1250.20">
    <property type="entry name" value="MFS general substrate transporter like domains"/>
    <property type="match status" value="1"/>
</dbReference>
<organism evidence="8 9">
    <name type="scientific">Orchesella cincta</name>
    <name type="common">Springtail</name>
    <name type="synonym">Podura cincta</name>
    <dbReference type="NCBI Taxonomy" id="48709"/>
    <lineage>
        <taxon>Eukaryota</taxon>
        <taxon>Metazoa</taxon>
        <taxon>Ecdysozoa</taxon>
        <taxon>Arthropoda</taxon>
        <taxon>Hexapoda</taxon>
        <taxon>Collembola</taxon>
        <taxon>Entomobryomorpha</taxon>
        <taxon>Entomobryoidea</taxon>
        <taxon>Orchesellidae</taxon>
        <taxon>Orchesellinae</taxon>
        <taxon>Orchesella</taxon>
    </lineage>
</organism>
<evidence type="ECO:0000256" key="5">
    <source>
        <dbReference type="SAM" id="MobiDB-lite"/>
    </source>
</evidence>
<dbReference type="InterPro" id="IPR036259">
    <property type="entry name" value="MFS_trans_sf"/>
</dbReference>
<evidence type="ECO:0000259" key="7">
    <source>
        <dbReference type="PROSITE" id="PS50850"/>
    </source>
</evidence>
<name>A0A1D2MW22_ORCCI</name>
<evidence type="ECO:0000256" key="2">
    <source>
        <dbReference type="ARBA" id="ARBA00022692"/>
    </source>
</evidence>
<evidence type="ECO:0000313" key="8">
    <source>
        <dbReference type="EMBL" id="ODM97152.1"/>
    </source>
</evidence>
<feature type="transmembrane region" description="Helical" evidence="6">
    <location>
        <begin position="129"/>
        <end position="150"/>
    </location>
</feature>
<feature type="transmembrane region" description="Helical" evidence="6">
    <location>
        <begin position="95"/>
        <end position="117"/>
    </location>
</feature>
<dbReference type="GO" id="GO:0022857">
    <property type="term" value="F:transmembrane transporter activity"/>
    <property type="evidence" value="ECO:0007669"/>
    <property type="project" value="InterPro"/>
</dbReference>
<dbReference type="InterPro" id="IPR020846">
    <property type="entry name" value="MFS_dom"/>
</dbReference>
<gene>
    <name evidence="8" type="ORF">Ocin01_09524</name>
</gene>
<feature type="transmembrane region" description="Helical" evidence="6">
    <location>
        <begin position="376"/>
        <end position="398"/>
    </location>
</feature>
<dbReference type="GO" id="GO:0016020">
    <property type="term" value="C:membrane"/>
    <property type="evidence" value="ECO:0007669"/>
    <property type="project" value="UniProtKB-SubCell"/>
</dbReference>
<proteinExistence type="predicted"/>
<protein>
    <submittedName>
        <fullName evidence="8">Facilitated trehalose transporter Tret1</fullName>
    </submittedName>
</protein>
<evidence type="ECO:0000313" key="9">
    <source>
        <dbReference type="Proteomes" id="UP000094527"/>
    </source>
</evidence>
<feature type="transmembrane region" description="Helical" evidence="6">
    <location>
        <begin position="434"/>
        <end position="452"/>
    </location>
</feature>
<dbReference type="EMBL" id="LJIJ01000468">
    <property type="protein sequence ID" value="ODM97152.1"/>
    <property type="molecule type" value="Genomic_DNA"/>
</dbReference>
<keyword evidence="4 6" id="KW-0472">Membrane</keyword>
<dbReference type="InterPro" id="IPR050549">
    <property type="entry name" value="MFS_Trehalose_Transporter"/>
</dbReference>
<evidence type="ECO:0000256" key="6">
    <source>
        <dbReference type="SAM" id="Phobius"/>
    </source>
</evidence>
<feature type="transmembrane region" description="Helical" evidence="6">
    <location>
        <begin position="458"/>
        <end position="482"/>
    </location>
</feature>
<sequence length="565" mass="63048">MCPDPLIIPKLDENLPPIVPTLWKCRRQVYGSIVCTLGVFSTGCVFGWASPGIEDMINDGVEFDEATMASLFIVGSLVSGPISGYSMLKIGRKYAMLLFGIIFSLGWVLMGCAKLVLSSSNMGAVTMMYIGRFVTGFAGAACLAISPIYIKEMCCEELRSKMGGMVPLQLIVGFLYTFVMGSFLSWYALSFVCLIFPILLTILMIWMPESPRQEINTLSDFNSNLIGEYIYINASRLHCLVRYLIKKGRYQEGEQSIHWYYRGFKFEEGERVFRHLKMAIDYIKDPTKVKHAAKRQAEDNVEFKSRAVLRPLVVSALLIFFQQASGISFISTYTTDIFKASGDLVSPKVGTILVGLSLTIFIIITVFFLDDYGRKPILQIGTLIEGLCLFALGTFFILKEKGSSAVEYMRWVPVVSAVTFVAAYALGMEISNTITNTTYWLTAFIVTASLPALRNSVGYHFCCFFYGTFCFISYFFVTFCIYETKGKSTEEIMNHYRGSVYKEEDETGNDKHSYSLGARHAKSFGSLGPAKKQSHHAAGEGRNSILSTDTGSSDVNVLFETRESV</sequence>
<keyword evidence="2 6" id="KW-0812">Transmembrane</keyword>
<keyword evidence="3 6" id="KW-1133">Transmembrane helix</keyword>
<feature type="transmembrane region" description="Helical" evidence="6">
    <location>
        <begin position="162"/>
        <end position="180"/>
    </location>
</feature>